<reference evidence="13" key="2">
    <citation type="journal article" date="2021" name="PeerJ">
        <title>Extensive microbial diversity within the chicken gut microbiome revealed by metagenomics and culture.</title>
        <authorList>
            <person name="Gilroy R."/>
            <person name="Ravi A."/>
            <person name="Getino M."/>
            <person name="Pursley I."/>
            <person name="Horton D.L."/>
            <person name="Alikhan N.F."/>
            <person name="Baker D."/>
            <person name="Gharbi K."/>
            <person name="Hall N."/>
            <person name="Watson M."/>
            <person name="Adriaenssens E.M."/>
            <person name="Foster-Nyarko E."/>
            <person name="Jarju S."/>
            <person name="Secka A."/>
            <person name="Antonio M."/>
            <person name="Oren A."/>
            <person name="Chaudhuri R.R."/>
            <person name="La Ragione R."/>
            <person name="Hildebrand F."/>
            <person name="Pallen M.J."/>
        </authorList>
    </citation>
    <scope>NUCLEOTIDE SEQUENCE</scope>
    <source>
        <strain evidence="13">17073</strain>
    </source>
</reference>
<evidence type="ECO:0000313" key="13">
    <source>
        <dbReference type="EMBL" id="HIU39493.1"/>
    </source>
</evidence>
<comment type="function">
    <text evidence="11">NDH-1 shuttles electrons from NADH, via FMN and iron-sulfur (Fe-S) centers, to quinones in the respiratory chain. The immediate electron acceptor for the enzyme in this species is believed to be a menaquinone. Couples the redox reaction to proton translocation (for every two electrons transferred, four hydrogen ions are translocated across the cytoplasmic membrane), and thus conserves the redox energy in a proton gradient.</text>
</comment>
<keyword evidence="10 11" id="KW-0472">Membrane</keyword>
<dbReference type="Proteomes" id="UP000824076">
    <property type="component" value="Unassembled WGS sequence"/>
</dbReference>
<evidence type="ECO:0000256" key="12">
    <source>
        <dbReference type="RuleBase" id="RU003639"/>
    </source>
</evidence>
<dbReference type="PANTHER" id="PTHR11058">
    <property type="entry name" value="NADH-UBIQUINONE OXIDOREDUCTASE CHAIN 3"/>
    <property type="match status" value="1"/>
</dbReference>
<evidence type="ECO:0000256" key="4">
    <source>
        <dbReference type="ARBA" id="ARBA00022475"/>
    </source>
</evidence>
<keyword evidence="3 11" id="KW-0813">Transport</keyword>
<evidence type="ECO:0000256" key="10">
    <source>
        <dbReference type="ARBA" id="ARBA00023136"/>
    </source>
</evidence>
<evidence type="ECO:0000256" key="2">
    <source>
        <dbReference type="ARBA" id="ARBA00008472"/>
    </source>
</evidence>
<evidence type="ECO:0000256" key="8">
    <source>
        <dbReference type="ARBA" id="ARBA00022989"/>
    </source>
</evidence>
<dbReference type="PANTHER" id="PTHR11058:SF22">
    <property type="entry name" value="NADH-QUINONE OXIDOREDUCTASE SUBUNIT A"/>
    <property type="match status" value="1"/>
</dbReference>
<name>A0A9D1LG76_9BACT</name>
<keyword evidence="7 11" id="KW-1278">Translocase</keyword>
<evidence type="ECO:0000256" key="1">
    <source>
        <dbReference type="ARBA" id="ARBA00004141"/>
    </source>
</evidence>
<dbReference type="GO" id="GO:0008137">
    <property type="term" value="F:NADH dehydrogenase (ubiquinone) activity"/>
    <property type="evidence" value="ECO:0007669"/>
    <property type="project" value="InterPro"/>
</dbReference>
<dbReference type="Pfam" id="PF00507">
    <property type="entry name" value="Oxidored_q4"/>
    <property type="match status" value="1"/>
</dbReference>
<keyword evidence="8 11" id="KW-1133">Transmembrane helix</keyword>
<evidence type="ECO:0000256" key="3">
    <source>
        <dbReference type="ARBA" id="ARBA00022448"/>
    </source>
</evidence>
<keyword evidence="4 11" id="KW-1003">Cell membrane</keyword>
<evidence type="ECO:0000256" key="7">
    <source>
        <dbReference type="ARBA" id="ARBA00022967"/>
    </source>
</evidence>
<dbReference type="HAMAP" id="MF_01394">
    <property type="entry name" value="NDH1_NuoA"/>
    <property type="match status" value="1"/>
</dbReference>
<dbReference type="GO" id="GO:0048038">
    <property type="term" value="F:quinone binding"/>
    <property type="evidence" value="ECO:0007669"/>
    <property type="project" value="UniProtKB-KW"/>
</dbReference>
<dbReference type="GO" id="GO:0050136">
    <property type="term" value="F:NADH dehydrogenase (quinone) (non-electrogenic) activity"/>
    <property type="evidence" value="ECO:0007669"/>
    <property type="project" value="UniProtKB-UniRule"/>
</dbReference>
<gene>
    <name evidence="11" type="primary">nuoA</name>
    <name evidence="13" type="ORF">IAD18_07500</name>
</gene>
<dbReference type="InterPro" id="IPR038430">
    <property type="entry name" value="NDAH_ubi_oxred_su3_sf"/>
</dbReference>
<comment type="similarity">
    <text evidence="2 11 12">Belongs to the complex I subunit 3 family.</text>
</comment>
<accession>A0A9D1LG76</accession>
<evidence type="ECO:0000256" key="9">
    <source>
        <dbReference type="ARBA" id="ARBA00023027"/>
    </source>
</evidence>
<feature type="transmembrane region" description="Helical" evidence="11">
    <location>
        <begin position="64"/>
        <end position="86"/>
    </location>
</feature>
<dbReference type="InterPro" id="IPR023043">
    <property type="entry name" value="NAD(P)H_OxRDtase_bac/plastid"/>
</dbReference>
<keyword evidence="9 11" id="KW-0520">NAD</keyword>
<keyword evidence="6 11" id="KW-0874">Quinone</keyword>
<comment type="catalytic activity">
    <reaction evidence="11 12">
        <text>a quinone + NADH + 5 H(+)(in) = a quinol + NAD(+) + 4 H(+)(out)</text>
        <dbReference type="Rhea" id="RHEA:57888"/>
        <dbReference type="ChEBI" id="CHEBI:15378"/>
        <dbReference type="ChEBI" id="CHEBI:24646"/>
        <dbReference type="ChEBI" id="CHEBI:57540"/>
        <dbReference type="ChEBI" id="CHEBI:57945"/>
        <dbReference type="ChEBI" id="CHEBI:132124"/>
    </reaction>
</comment>
<proteinExistence type="inferred from homology"/>
<evidence type="ECO:0000256" key="6">
    <source>
        <dbReference type="ARBA" id="ARBA00022719"/>
    </source>
</evidence>
<protein>
    <recommendedName>
        <fullName evidence="11">NADH-quinone oxidoreductase subunit A</fullName>
        <ecNumber evidence="11">7.1.1.-</ecNumber>
    </recommendedName>
    <alternativeName>
        <fullName evidence="11">NADH dehydrogenase I subunit A</fullName>
    </alternativeName>
    <alternativeName>
        <fullName evidence="11">NDH-1 subunit A</fullName>
    </alternativeName>
    <alternativeName>
        <fullName evidence="11">NUO1</fullName>
    </alternativeName>
</protein>
<feature type="transmembrane region" description="Helical" evidence="11">
    <location>
        <begin position="12"/>
        <end position="35"/>
    </location>
</feature>
<sequence>MELSIFGIESTTTALVAVLTGVALVVIGLSLAGWLGPRSYAPQKGEAYECGVPTRGESMVQFKVGYYLFAILFLMFDVEAVFLFPWAVIAKGMGVESILAVCVFLFVLILGLAYAWRKGALQWK</sequence>
<organism evidence="13 14">
    <name type="scientific">Candidatus Limisoma intestinavium</name>
    <dbReference type="NCBI Taxonomy" id="2840856"/>
    <lineage>
        <taxon>Bacteria</taxon>
        <taxon>Pseudomonadati</taxon>
        <taxon>Bacteroidota</taxon>
        <taxon>Bacteroidia</taxon>
        <taxon>Bacteroidales</taxon>
        <taxon>Candidatus Limisoma</taxon>
    </lineage>
</organism>
<feature type="transmembrane region" description="Helical" evidence="11">
    <location>
        <begin position="98"/>
        <end position="116"/>
    </location>
</feature>
<reference evidence="13" key="1">
    <citation type="submission" date="2020-10" db="EMBL/GenBank/DDBJ databases">
        <authorList>
            <person name="Gilroy R."/>
        </authorList>
    </citation>
    <scope>NUCLEOTIDE SEQUENCE</scope>
    <source>
        <strain evidence="13">17073</strain>
    </source>
</reference>
<dbReference type="AlphaFoldDB" id="A0A9D1LG76"/>
<comment type="caution">
    <text evidence="13">The sequence shown here is derived from an EMBL/GenBank/DDBJ whole genome shotgun (WGS) entry which is preliminary data.</text>
</comment>
<evidence type="ECO:0000256" key="5">
    <source>
        <dbReference type="ARBA" id="ARBA00022692"/>
    </source>
</evidence>
<dbReference type="GO" id="GO:0030964">
    <property type="term" value="C:NADH dehydrogenase complex"/>
    <property type="evidence" value="ECO:0007669"/>
    <property type="project" value="TreeGrafter"/>
</dbReference>
<evidence type="ECO:0000256" key="11">
    <source>
        <dbReference type="HAMAP-Rule" id="MF_01394"/>
    </source>
</evidence>
<comment type="subcellular location">
    <subcellularLocation>
        <location evidence="11 12">Cell membrane</location>
        <topology evidence="11 12">Multi-pass membrane protein</topology>
    </subcellularLocation>
    <subcellularLocation>
        <location evidence="1">Membrane</location>
        <topology evidence="1">Multi-pass membrane protein</topology>
    </subcellularLocation>
</comment>
<evidence type="ECO:0000313" key="14">
    <source>
        <dbReference type="Proteomes" id="UP000824076"/>
    </source>
</evidence>
<keyword evidence="5 11" id="KW-0812">Transmembrane</keyword>
<dbReference type="Gene3D" id="1.20.58.1610">
    <property type="entry name" value="NADH:ubiquinone/plastoquinone oxidoreductase, chain 3"/>
    <property type="match status" value="1"/>
</dbReference>
<dbReference type="EMBL" id="DVMS01000207">
    <property type="protein sequence ID" value="HIU39493.1"/>
    <property type="molecule type" value="Genomic_DNA"/>
</dbReference>
<comment type="subunit">
    <text evidence="11">NDH-1 is composed of 14 different subunits. Subunits NuoA, H, J, K, L, M, N constitute the membrane sector of the complex.</text>
</comment>
<dbReference type="EC" id="7.1.1.-" evidence="11"/>
<dbReference type="InterPro" id="IPR000440">
    <property type="entry name" value="NADH_UbQ/plastoQ_OxRdtase_su3"/>
</dbReference>
<dbReference type="GO" id="GO:0005886">
    <property type="term" value="C:plasma membrane"/>
    <property type="evidence" value="ECO:0007669"/>
    <property type="project" value="UniProtKB-SubCell"/>
</dbReference>